<evidence type="ECO:0000256" key="3">
    <source>
        <dbReference type="ARBA" id="ARBA00022694"/>
    </source>
</evidence>
<dbReference type="PANTHER" id="PTHR13767:SF2">
    <property type="entry name" value="PSEUDOURIDYLATE SYNTHASE TRUB1"/>
    <property type="match status" value="1"/>
</dbReference>
<dbReference type="InterPro" id="IPR014780">
    <property type="entry name" value="tRNA_psdUridine_synth_TruB"/>
</dbReference>
<feature type="domain" description="Pseudouridine synthase II N-terminal" evidence="6">
    <location>
        <begin position="24"/>
        <end position="173"/>
    </location>
</feature>
<feature type="active site" description="Nucleophile" evidence="5">
    <location>
        <position position="39"/>
    </location>
</feature>
<dbReference type="Pfam" id="PF01509">
    <property type="entry name" value="TruB_N"/>
    <property type="match status" value="1"/>
</dbReference>
<evidence type="ECO:0000256" key="5">
    <source>
        <dbReference type="HAMAP-Rule" id="MF_01080"/>
    </source>
</evidence>
<reference evidence="7" key="1">
    <citation type="submission" date="2024-03" db="EMBL/GenBank/DDBJ databases">
        <title>The Complete Genome of 'Candidatus Phytoplasma fraxini' AshY1 from the Ash Yellows Group.</title>
        <authorList>
            <person name="Boehm J.W."/>
            <person name="Huettel B."/>
            <person name="Schneider B."/>
            <person name="Kube M."/>
        </authorList>
    </citation>
    <scope>NUCLEOTIDE SEQUENCE [LARGE SCALE GENOMIC DNA]</scope>
    <source>
        <strain evidence="7">AshY1</strain>
    </source>
</reference>
<gene>
    <name evidence="5" type="primary">truB</name>
    <name evidence="7" type="ORF">AshY1_02700</name>
</gene>
<dbReference type="EMBL" id="CP146843">
    <property type="protein sequence ID" value="WYY26401.1"/>
    <property type="molecule type" value="Genomic_DNA"/>
</dbReference>
<dbReference type="HAMAP" id="MF_01080">
    <property type="entry name" value="TruB_bact"/>
    <property type="match status" value="1"/>
</dbReference>
<evidence type="ECO:0000256" key="4">
    <source>
        <dbReference type="ARBA" id="ARBA00023235"/>
    </source>
</evidence>
<comment type="catalytic activity">
    <reaction evidence="1 5">
        <text>uridine(55) in tRNA = pseudouridine(55) in tRNA</text>
        <dbReference type="Rhea" id="RHEA:42532"/>
        <dbReference type="Rhea" id="RHEA-COMP:10101"/>
        <dbReference type="Rhea" id="RHEA-COMP:10102"/>
        <dbReference type="ChEBI" id="CHEBI:65314"/>
        <dbReference type="ChEBI" id="CHEBI:65315"/>
        <dbReference type="EC" id="5.4.99.25"/>
    </reaction>
</comment>
<accession>A0ABZ2U857</accession>
<evidence type="ECO:0000256" key="2">
    <source>
        <dbReference type="ARBA" id="ARBA00005642"/>
    </source>
</evidence>
<dbReference type="NCBIfam" id="TIGR00431">
    <property type="entry name" value="TruB"/>
    <property type="match status" value="1"/>
</dbReference>
<evidence type="ECO:0000313" key="7">
    <source>
        <dbReference type="EMBL" id="WYY26401.1"/>
    </source>
</evidence>
<dbReference type="Proteomes" id="UP001484199">
    <property type="component" value="Chromosome"/>
</dbReference>
<protein>
    <recommendedName>
        <fullName evidence="5">tRNA pseudouridine synthase B</fullName>
        <ecNumber evidence="5">5.4.99.25</ecNumber>
    </recommendedName>
    <alternativeName>
        <fullName evidence="5">tRNA pseudouridine(55) synthase</fullName>
        <shortName evidence="5">Psi55 synthase</shortName>
    </alternativeName>
    <alternativeName>
        <fullName evidence="5">tRNA pseudouridylate synthase</fullName>
    </alternativeName>
    <alternativeName>
        <fullName evidence="5">tRNA-uridine isomerase</fullName>
    </alternativeName>
</protein>
<proteinExistence type="inferred from homology"/>
<dbReference type="RefSeq" id="WP_341266805.1">
    <property type="nucleotide sequence ID" value="NZ_CP146843.1"/>
</dbReference>
<dbReference type="Gene3D" id="3.30.2350.10">
    <property type="entry name" value="Pseudouridine synthase"/>
    <property type="match status" value="1"/>
</dbReference>
<dbReference type="InterPro" id="IPR020103">
    <property type="entry name" value="PsdUridine_synth_cat_dom_sf"/>
</dbReference>
<evidence type="ECO:0000259" key="6">
    <source>
        <dbReference type="Pfam" id="PF01509"/>
    </source>
</evidence>
<comment type="function">
    <text evidence="5">Responsible for synthesis of pseudouridine from uracil-55 in the psi GC loop of transfer RNAs.</text>
</comment>
<organism evidence="7 8">
    <name type="scientific">Ash yellows phytoplasma</name>
    <dbReference type="NCBI Taxonomy" id="35780"/>
    <lineage>
        <taxon>Bacteria</taxon>
        <taxon>Bacillati</taxon>
        <taxon>Mycoplasmatota</taxon>
        <taxon>Mollicutes</taxon>
        <taxon>Acholeplasmatales</taxon>
        <taxon>Acholeplasmataceae</taxon>
        <taxon>Candidatus Phytoplasma</taxon>
        <taxon>16SrVII (Ash yellows group)</taxon>
    </lineage>
</organism>
<dbReference type="SUPFAM" id="SSF55120">
    <property type="entry name" value="Pseudouridine synthase"/>
    <property type="match status" value="1"/>
</dbReference>
<name>A0ABZ2U857_ASHYP</name>
<dbReference type="EC" id="5.4.99.25" evidence="5"/>
<dbReference type="InterPro" id="IPR002501">
    <property type="entry name" value="PsdUridine_synth_N"/>
</dbReference>
<evidence type="ECO:0000256" key="1">
    <source>
        <dbReference type="ARBA" id="ARBA00000385"/>
    </source>
</evidence>
<dbReference type="PANTHER" id="PTHR13767">
    <property type="entry name" value="TRNA-PSEUDOURIDINE SYNTHASE"/>
    <property type="match status" value="1"/>
</dbReference>
<sequence>MKNGFFLINKAKNISSQKVIFLIKKKLNLFKAGHTGILDPLAEGLLIVLINKATKLAFLFEKLDKTYKGSALFNQNFDTLDITGKLINKKENILDFEQIQKSSLYFDKKKYLQIPPMYSAIKIKGQKMYHLARKHIHIEIPPREVHIKNLKIIPPLTNDSINFETKVSKGTYIRSLIRDIASKMNTYGALQNLTRTKIGSYNLQNAQNIESVTLEHLRDVKELFQKKQKLILNDYLIKLVKNGITLDERQIITRHPFVVLDQKQNWIAYYEPINKNKYSPKYFF</sequence>
<keyword evidence="3 5" id="KW-0819">tRNA processing</keyword>
<keyword evidence="8" id="KW-1185">Reference proteome</keyword>
<comment type="similarity">
    <text evidence="2 5">Belongs to the pseudouridine synthase TruB family. Type 1 subfamily.</text>
</comment>
<keyword evidence="4 5" id="KW-0413">Isomerase</keyword>
<evidence type="ECO:0000313" key="8">
    <source>
        <dbReference type="Proteomes" id="UP001484199"/>
    </source>
</evidence>